<accession>A0ACB8RQX0</accession>
<dbReference type="Proteomes" id="UP000814033">
    <property type="component" value="Unassembled WGS sequence"/>
</dbReference>
<proteinExistence type="predicted"/>
<keyword evidence="2" id="KW-1185">Reference proteome</keyword>
<organism evidence="1 2">
    <name type="scientific">Auriscalpium vulgare</name>
    <dbReference type="NCBI Taxonomy" id="40419"/>
    <lineage>
        <taxon>Eukaryota</taxon>
        <taxon>Fungi</taxon>
        <taxon>Dikarya</taxon>
        <taxon>Basidiomycota</taxon>
        <taxon>Agaricomycotina</taxon>
        <taxon>Agaricomycetes</taxon>
        <taxon>Russulales</taxon>
        <taxon>Auriscalpiaceae</taxon>
        <taxon>Auriscalpium</taxon>
    </lineage>
</organism>
<evidence type="ECO:0000313" key="1">
    <source>
        <dbReference type="EMBL" id="KAI0046116.1"/>
    </source>
</evidence>
<protein>
    <submittedName>
        <fullName evidence="1">Uncharacterized protein</fullName>
    </submittedName>
</protein>
<sequence length="543" mass="60956">LDRIPCANNGVKSSPPCLKDGTKACSSCTLVLYCSKECQLGHWKVHKKDCKDEVASTAWKPQWVRQSRKPTFLEGGDDSSVPLLMARYRWGNVPAYDVLNLPLNECDEVGDLALAFVASGDLRNIVRTLNELPTDHSGKITILVNDGEPYVLLRNILLLLILGKVPDKQKAADVALHFWYSALLPSDYGKFLRNLCEELLLSTVANGGSVALPLSATSSLRGYLSRECLGLLARMMRSQYTAKDVLKEVKRVRFPPGRVDRRDRYIWLLEPSHRLSSLRFRRSGVLLPFGASSFDFNYPNRFLFSPEGQWLMGDTANPLDSWNLSAVVDEGKARGATRADLYGCLHFHVSRQLREFATRLSRFRVDVKVFVADARNLAQDLRAGKLAKHGLPASITFDRIDVSNILDREYVGLEQVCRDWSRMLKNTPHATLLGYFMNWITHAEDGPSNAELMRTFVPRLIAEGRKIMCYTPFFKALHDNSSGSRAYLVGQGLASVLRSERLQLQSMHTIVPPRFGARISDSVSALPVFQTNDDWYLGVRCAG</sequence>
<reference evidence="1" key="2">
    <citation type="journal article" date="2022" name="New Phytol.">
        <title>Evolutionary transition to the ectomycorrhizal habit in the genomes of a hyperdiverse lineage of mushroom-forming fungi.</title>
        <authorList>
            <person name="Looney B."/>
            <person name="Miyauchi S."/>
            <person name="Morin E."/>
            <person name="Drula E."/>
            <person name="Courty P.E."/>
            <person name="Kohler A."/>
            <person name="Kuo A."/>
            <person name="LaButti K."/>
            <person name="Pangilinan J."/>
            <person name="Lipzen A."/>
            <person name="Riley R."/>
            <person name="Andreopoulos W."/>
            <person name="He G."/>
            <person name="Johnson J."/>
            <person name="Nolan M."/>
            <person name="Tritt A."/>
            <person name="Barry K.W."/>
            <person name="Grigoriev I.V."/>
            <person name="Nagy L.G."/>
            <person name="Hibbett D."/>
            <person name="Henrissat B."/>
            <person name="Matheny P.B."/>
            <person name="Labbe J."/>
            <person name="Martin F.M."/>
        </authorList>
    </citation>
    <scope>NUCLEOTIDE SEQUENCE</scope>
    <source>
        <strain evidence="1">FP105234-sp</strain>
    </source>
</reference>
<comment type="caution">
    <text evidence="1">The sequence shown here is derived from an EMBL/GenBank/DDBJ whole genome shotgun (WGS) entry which is preliminary data.</text>
</comment>
<dbReference type="EMBL" id="MU275934">
    <property type="protein sequence ID" value="KAI0046116.1"/>
    <property type="molecule type" value="Genomic_DNA"/>
</dbReference>
<feature type="non-terminal residue" evidence="1">
    <location>
        <position position="1"/>
    </location>
</feature>
<evidence type="ECO:0000313" key="2">
    <source>
        <dbReference type="Proteomes" id="UP000814033"/>
    </source>
</evidence>
<gene>
    <name evidence="1" type="ORF">FA95DRAFT_1494462</name>
</gene>
<name>A0ACB8RQX0_9AGAM</name>
<reference evidence="1" key="1">
    <citation type="submission" date="2021-02" db="EMBL/GenBank/DDBJ databases">
        <authorList>
            <consortium name="DOE Joint Genome Institute"/>
            <person name="Ahrendt S."/>
            <person name="Looney B.P."/>
            <person name="Miyauchi S."/>
            <person name="Morin E."/>
            <person name="Drula E."/>
            <person name="Courty P.E."/>
            <person name="Chicoki N."/>
            <person name="Fauchery L."/>
            <person name="Kohler A."/>
            <person name="Kuo A."/>
            <person name="Labutti K."/>
            <person name="Pangilinan J."/>
            <person name="Lipzen A."/>
            <person name="Riley R."/>
            <person name="Andreopoulos W."/>
            <person name="He G."/>
            <person name="Johnson J."/>
            <person name="Barry K.W."/>
            <person name="Grigoriev I.V."/>
            <person name="Nagy L."/>
            <person name="Hibbett D."/>
            <person name="Henrissat B."/>
            <person name="Matheny P.B."/>
            <person name="Labbe J."/>
            <person name="Martin F."/>
        </authorList>
    </citation>
    <scope>NUCLEOTIDE SEQUENCE</scope>
    <source>
        <strain evidence="1">FP105234-sp</strain>
    </source>
</reference>